<sequence>MNDVHHRVRNQSLYQKHNLIRNRVLCIFSFQIRNRFRYILIFIFRFCIRSYVVHLLANRSDRSRDHRQSWYQQPGRSISCAQVTTVLYPPGEGLMPRYWIPRARALSTKGATNTFKKNWTFIHSFPTYHSFSRINYFVS</sequence>
<gene>
    <name evidence="1" type="ORF">LOK49_LG10G01500</name>
</gene>
<reference evidence="1 2" key="1">
    <citation type="journal article" date="2022" name="Plant J.">
        <title>Chromosome-level genome of Camellia lanceoleosa provides a valuable resource for understanding genome evolution and self-incompatibility.</title>
        <authorList>
            <person name="Gong W."/>
            <person name="Xiao S."/>
            <person name="Wang L."/>
            <person name="Liao Z."/>
            <person name="Chang Y."/>
            <person name="Mo W."/>
            <person name="Hu G."/>
            <person name="Li W."/>
            <person name="Zhao G."/>
            <person name="Zhu H."/>
            <person name="Hu X."/>
            <person name="Ji K."/>
            <person name="Xiang X."/>
            <person name="Song Q."/>
            <person name="Yuan D."/>
            <person name="Jin S."/>
            <person name="Zhang L."/>
        </authorList>
    </citation>
    <scope>NUCLEOTIDE SEQUENCE [LARGE SCALE GENOMIC DNA]</scope>
    <source>
        <strain evidence="1">SQ_2022a</strain>
    </source>
</reference>
<proteinExistence type="predicted"/>
<name>A0ACC0G6L3_9ERIC</name>
<evidence type="ECO:0000313" key="2">
    <source>
        <dbReference type="Proteomes" id="UP001060215"/>
    </source>
</evidence>
<organism evidence="1 2">
    <name type="scientific">Camellia lanceoleosa</name>
    <dbReference type="NCBI Taxonomy" id="1840588"/>
    <lineage>
        <taxon>Eukaryota</taxon>
        <taxon>Viridiplantae</taxon>
        <taxon>Streptophyta</taxon>
        <taxon>Embryophyta</taxon>
        <taxon>Tracheophyta</taxon>
        <taxon>Spermatophyta</taxon>
        <taxon>Magnoliopsida</taxon>
        <taxon>eudicotyledons</taxon>
        <taxon>Gunneridae</taxon>
        <taxon>Pentapetalae</taxon>
        <taxon>asterids</taxon>
        <taxon>Ericales</taxon>
        <taxon>Theaceae</taxon>
        <taxon>Camellia</taxon>
    </lineage>
</organism>
<comment type="caution">
    <text evidence="1">The sequence shown here is derived from an EMBL/GenBank/DDBJ whole genome shotgun (WGS) entry which is preliminary data.</text>
</comment>
<dbReference type="EMBL" id="CM045767">
    <property type="protein sequence ID" value="KAI7996746.1"/>
    <property type="molecule type" value="Genomic_DNA"/>
</dbReference>
<accession>A0ACC0G6L3</accession>
<keyword evidence="2" id="KW-1185">Reference proteome</keyword>
<protein>
    <submittedName>
        <fullName evidence="1">Uncharacterized protein</fullName>
    </submittedName>
</protein>
<dbReference type="Proteomes" id="UP001060215">
    <property type="component" value="Chromosome 10"/>
</dbReference>
<evidence type="ECO:0000313" key="1">
    <source>
        <dbReference type="EMBL" id="KAI7996746.1"/>
    </source>
</evidence>